<dbReference type="Gene3D" id="2.170.130.10">
    <property type="entry name" value="TonB-dependent receptor, plug domain"/>
    <property type="match status" value="1"/>
</dbReference>
<evidence type="ECO:0000256" key="1">
    <source>
        <dbReference type="ARBA" id="ARBA00004571"/>
    </source>
</evidence>
<dbReference type="Gene3D" id="2.60.40.1120">
    <property type="entry name" value="Carboxypeptidase-like, regulatory domain"/>
    <property type="match status" value="1"/>
</dbReference>
<keyword evidence="3 7" id="KW-1134">Transmembrane beta strand</keyword>
<dbReference type="GO" id="GO:0009279">
    <property type="term" value="C:cell outer membrane"/>
    <property type="evidence" value="ECO:0007669"/>
    <property type="project" value="UniProtKB-SubCell"/>
</dbReference>
<keyword evidence="11" id="KW-1185">Reference proteome</keyword>
<reference evidence="11" key="1">
    <citation type="submission" date="2016-11" db="EMBL/GenBank/DDBJ databases">
        <authorList>
            <person name="Varghese N."/>
            <person name="Submissions S."/>
        </authorList>
    </citation>
    <scope>NUCLEOTIDE SEQUENCE [LARGE SCALE GENOMIC DNA]</scope>
    <source>
        <strain evidence="11">DSM 26134</strain>
    </source>
</reference>
<keyword evidence="10" id="KW-0675">Receptor</keyword>
<evidence type="ECO:0000256" key="4">
    <source>
        <dbReference type="ARBA" id="ARBA00022692"/>
    </source>
</evidence>
<evidence type="ECO:0000313" key="11">
    <source>
        <dbReference type="Proteomes" id="UP000184474"/>
    </source>
</evidence>
<dbReference type="InterPro" id="IPR008969">
    <property type="entry name" value="CarboxyPept-like_regulatory"/>
</dbReference>
<evidence type="ECO:0000256" key="3">
    <source>
        <dbReference type="ARBA" id="ARBA00022452"/>
    </source>
</evidence>
<dbReference type="SUPFAM" id="SSF56935">
    <property type="entry name" value="Porins"/>
    <property type="match status" value="1"/>
</dbReference>
<dbReference type="InterPro" id="IPR036942">
    <property type="entry name" value="Beta-barrel_TonB_sf"/>
</dbReference>
<gene>
    <name evidence="10" type="ORF">SAMN04488028_102465</name>
</gene>
<name>A0A1M6NY75_REIAG</name>
<dbReference type="InterPro" id="IPR037066">
    <property type="entry name" value="Plug_dom_sf"/>
</dbReference>
<keyword evidence="4 7" id="KW-0812">Transmembrane</keyword>
<feature type="signal peptide" evidence="8">
    <location>
        <begin position="1"/>
        <end position="19"/>
    </location>
</feature>
<evidence type="ECO:0000313" key="10">
    <source>
        <dbReference type="EMBL" id="SHK00636.1"/>
    </source>
</evidence>
<sequence length="791" mass="88549">MKRLLLAHVLTLWALVSHAQDYSISGYIKDASNGETLIGATVLIQGTSKGVVTNVYGFYSLTLPADTYQMEVRYIGYDNTTQMVDLTQGNQRIDVELSSGGQELEEVVVSADAADANVTDMQMSSNKLDIETITKIPSFLGEADVIRSLQLVPGVSTVGEGASGFNVRGGSVGQNMVLLDEAPVYNSSHLLGFFSVFNPDAVKDVNLIKGGIPARYGGRIASVLDIRMKEGNNKEFHGQGGIGTIFSRLALEGPIVKDKASFVIAGRRSYIDVLARPFTDVFDGGAALNFYDLTAKANYNINDNNRVFVSGYLGRDNFKFDEQQGFNWGNKTATIRWNHIFGDRLFANFTTFFSDYDYLLSFGEDADDQFDWNSRIRTYDFKPEFSFFLNPNNELAFGGEIAVQQFDPANATIVSEGQSQNISLDPKYAFETALYLSNNQKIGKSLQVEYGIRYSNYSLVGPGQAYFYGDTLAGKRKPLEEVKEYNKGEIIQNYDNFEPRLSAKYLINSQNSIKASYNKTTQYIHLISNTTASNPLDVWTPSSNNIKPQIGHQVAIGWFRNLGPENNYELSIESYYRKTKNQIDYIDGAELLINEEIEGDLLSGDGRAYGLELMLKKNTGRLSGWVSYTLARTELQVDGINRGEWYATRYDQLHNFKIAAFYDVTRRVTVSANFTFLSGTPTTYPNSKYVIQGSYVVPHNNNDERNNVRIPNYHRLDLGATIELGKLVKQKKFHSELVISVYNVYSRRNPFSIYFTQSDTKPQAGSLAETQARQVSIVGSFVPSISYNFRF</sequence>
<dbReference type="Pfam" id="PF07715">
    <property type="entry name" value="Plug"/>
    <property type="match status" value="1"/>
</dbReference>
<organism evidence="10 11">
    <name type="scientific">Reichenbachiella agariperforans</name>
    <dbReference type="NCBI Taxonomy" id="156994"/>
    <lineage>
        <taxon>Bacteria</taxon>
        <taxon>Pseudomonadati</taxon>
        <taxon>Bacteroidota</taxon>
        <taxon>Cytophagia</taxon>
        <taxon>Cytophagales</taxon>
        <taxon>Reichenbachiellaceae</taxon>
        <taxon>Reichenbachiella</taxon>
    </lineage>
</organism>
<dbReference type="AlphaFoldDB" id="A0A1M6NY75"/>
<evidence type="ECO:0000256" key="7">
    <source>
        <dbReference type="PROSITE-ProRule" id="PRU01360"/>
    </source>
</evidence>
<keyword evidence="6 7" id="KW-0998">Cell outer membrane</keyword>
<keyword evidence="8" id="KW-0732">Signal</keyword>
<dbReference type="Proteomes" id="UP000184474">
    <property type="component" value="Unassembled WGS sequence"/>
</dbReference>
<feature type="domain" description="TonB-dependent receptor plug" evidence="9">
    <location>
        <begin position="142"/>
        <end position="219"/>
    </location>
</feature>
<feature type="chain" id="PRO_5013359665" evidence="8">
    <location>
        <begin position="20"/>
        <end position="791"/>
    </location>
</feature>
<proteinExistence type="inferred from homology"/>
<comment type="subcellular location">
    <subcellularLocation>
        <location evidence="1 7">Cell outer membrane</location>
        <topology evidence="1 7">Multi-pass membrane protein</topology>
    </subcellularLocation>
</comment>
<keyword evidence="5 7" id="KW-0472">Membrane</keyword>
<dbReference type="InterPro" id="IPR039426">
    <property type="entry name" value="TonB-dep_rcpt-like"/>
</dbReference>
<dbReference type="Gene3D" id="2.40.170.20">
    <property type="entry name" value="TonB-dependent receptor, beta-barrel domain"/>
    <property type="match status" value="1"/>
</dbReference>
<comment type="similarity">
    <text evidence="7">Belongs to the TonB-dependent receptor family.</text>
</comment>
<evidence type="ECO:0000256" key="6">
    <source>
        <dbReference type="ARBA" id="ARBA00023237"/>
    </source>
</evidence>
<dbReference type="EMBL" id="FRAA01000002">
    <property type="protein sequence ID" value="SHK00636.1"/>
    <property type="molecule type" value="Genomic_DNA"/>
</dbReference>
<evidence type="ECO:0000259" key="9">
    <source>
        <dbReference type="Pfam" id="PF07715"/>
    </source>
</evidence>
<dbReference type="PROSITE" id="PS52016">
    <property type="entry name" value="TONB_DEPENDENT_REC_3"/>
    <property type="match status" value="1"/>
</dbReference>
<evidence type="ECO:0000256" key="2">
    <source>
        <dbReference type="ARBA" id="ARBA00022448"/>
    </source>
</evidence>
<dbReference type="RefSeq" id="WP_073121484.1">
    <property type="nucleotide sequence ID" value="NZ_FRAA01000002.1"/>
</dbReference>
<protein>
    <submittedName>
        <fullName evidence="10">TonB-dependent Receptor Plug Domain</fullName>
    </submittedName>
</protein>
<keyword evidence="2 7" id="KW-0813">Transport</keyword>
<evidence type="ECO:0000256" key="5">
    <source>
        <dbReference type="ARBA" id="ARBA00023136"/>
    </source>
</evidence>
<dbReference type="InterPro" id="IPR012910">
    <property type="entry name" value="Plug_dom"/>
</dbReference>
<dbReference type="STRING" id="156994.SAMN04488028_102465"/>
<accession>A0A1M6NY75</accession>
<dbReference type="SUPFAM" id="SSF49464">
    <property type="entry name" value="Carboxypeptidase regulatory domain-like"/>
    <property type="match status" value="1"/>
</dbReference>
<evidence type="ECO:0000256" key="8">
    <source>
        <dbReference type="SAM" id="SignalP"/>
    </source>
</evidence>
<dbReference type="Pfam" id="PF13715">
    <property type="entry name" value="CarbopepD_reg_2"/>
    <property type="match status" value="1"/>
</dbReference>